<organism evidence="1">
    <name type="scientific">Rhizophora mucronata</name>
    <name type="common">Asiatic mangrove</name>
    <dbReference type="NCBI Taxonomy" id="61149"/>
    <lineage>
        <taxon>Eukaryota</taxon>
        <taxon>Viridiplantae</taxon>
        <taxon>Streptophyta</taxon>
        <taxon>Embryophyta</taxon>
        <taxon>Tracheophyta</taxon>
        <taxon>Spermatophyta</taxon>
        <taxon>Magnoliopsida</taxon>
        <taxon>eudicotyledons</taxon>
        <taxon>Gunneridae</taxon>
        <taxon>Pentapetalae</taxon>
        <taxon>rosids</taxon>
        <taxon>fabids</taxon>
        <taxon>Malpighiales</taxon>
        <taxon>Rhizophoraceae</taxon>
        <taxon>Rhizophora</taxon>
    </lineage>
</organism>
<name>A0A2P2R501_RHIMU</name>
<protein>
    <submittedName>
        <fullName evidence="1">Uncharacterized protein</fullName>
    </submittedName>
</protein>
<reference evidence="1" key="1">
    <citation type="submission" date="2018-02" db="EMBL/GenBank/DDBJ databases">
        <title>Rhizophora mucronata_Transcriptome.</title>
        <authorList>
            <person name="Meera S.P."/>
            <person name="Sreeshan A."/>
            <person name="Augustine A."/>
        </authorList>
    </citation>
    <scope>NUCLEOTIDE SEQUENCE</scope>
    <source>
        <tissue evidence="1">Leaf</tissue>
    </source>
</reference>
<dbReference type="EMBL" id="GGEC01093859">
    <property type="protein sequence ID" value="MBX74343.1"/>
    <property type="molecule type" value="Transcribed_RNA"/>
</dbReference>
<sequence>MTYLHMLIFPCWWHCKKQLWKKLHRILLFGWGLRRVFLSV</sequence>
<accession>A0A2P2R501</accession>
<proteinExistence type="predicted"/>
<dbReference type="AlphaFoldDB" id="A0A2P2R501"/>
<evidence type="ECO:0000313" key="1">
    <source>
        <dbReference type="EMBL" id="MBX74343.1"/>
    </source>
</evidence>